<dbReference type="STRING" id="29364.SAMN04487772_10165"/>
<dbReference type="EMBL" id="FOHN01000001">
    <property type="protein sequence ID" value="SES62578.1"/>
    <property type="molecule type" value="Genomic_DNA"/>
</dbReference>
<dbReference type="Proteomes" id="UP000199800">
    <property type="component" value="Unassembled WGS sequence"/>
</dbReference>
<gene>
    <name evidence="2" type="ORF">SAMN04487772_10165</name>
</gene>
<evidence type="ECO:0000313" key="3">
    <source>
        <dbReference type="Proteomes" id="UP000199800"/>
    </source>
</evidence>
<protein>
    <submittedName>
        <fullName evidence="2">Sporulation protein, YlmC/YmxH family</fullName>
    </submittedName>
</protein>
<evidence type="ECO:0000313" key="2">
    <source>
        <dbReference type="EMBL" id="SES62578.1"/>
    </source>
</evidence>
<proteinExistence type="predicted"/>
<sequence>MSFLRLWELRQKEVINVVDGQKLGYVCDLDFDLACGAINCIIVPGPCKVFGFIGRESEFVIDLCDIEKVGGDVILVDIDPEKCLKKCL</sequence>
<dbReference type="Gene3D" id="2.30.30.240">
    <property type="entry name" value="PRC-barrel domain"/>
    <property type="match status" value="1"/>
</dbReference>
<name>A0A1H9Y2P7_9FIRM</name>
<dbReference type="PANTHER" id="PTHR40061:SF1">
    <property type="entry name" value="SPORULATION PROTEIN YLMC-RELATED"/>
    <property type="match status" value="1"/>
</dbReference>
<organism evidence="2 3">
    <name type="scientific">[Clostridium] polysaccharolyticum</name>
    <dbReference type="NCBI Taxonomy" id="29364"/>
    <lineage>
        <taxon>Bacteria</taxon>
        <taxon>Bacillati</taxon>
        <taxon>Bacillota</taxon>
        <taxon>Clostridia</taxon>
        <taxon>Lachnospirales</taxon>
        <taxon>Lachnospiraceae</taxon>
    </lineage>
</organism>
<dbReference type="RefSeq" id="WP_330387159.1">
    <property type="nucleotide sequence ID" value="NZ_FOHN01000001.1"/>
</dbReference>
<accession>A0A1H9Y2P7</accession>
<dbReference type="InterPro" id="IPR014238">
    <property type="entry name" value="Spore_YlmC/YmxH"/>
</dbReference>
<dbReference type="AlphaFoldDB" id="A0A1H9Y2P7"/>
<feature type="domain" description="PRC-barrel" evidence="1">
    <location>
        <begin position="4"/>
        <end position="81"/>
    </location>
</feature>
<dbReference type="InterPro" id="IPR027275">
    <property type="entry name" value="PRC-brl_dom"/>
</dbReference>
<dbReference type="NCBIfam" id="TIGR02888">
    <property type="entry name" value="spore_YlmC_YmxH"/>
    <property type="match status" value="1"/>
</dbReference>
<dbReference type="SUPFAM" id="SSF50346">
    <property type="entry name" value="PRC-barrel domain"/>
    <property type="match status" value="1"/>
</dbReference>
<keyword evidence="3" id="KW-1185">Reference proteome</keyword>
<dbReference type="InterPro" id="IPR011033">
    <property type="entry name" value="PRC_barrel-like_sf"/>
</dbReference>
<dbReference type="PANTHER" id="PTHR40061">
    <property type="entry name" value="SPORULATION PROTEIN YLMC-RELATED"/>
    <property type="match status" value="1"/>
</dbReference>
<reference evidence="2 3" key="1">
    <citation type="submission" date="2016-10" db="EMBL/GenBank/DDBJ databases">
        <authorList>
            <person name="de Groot N.N."/>
        </authorList>
    </citation>
    <scope>NUCLEOTIDE SEQUENCE [LARGE SCALE GENOMIC DNA]</scope>
    <source>
        <strain evidence="2 3">DSM 1801</strain>
    </source>
</reference>
<evidence type="ECO:0000259" key="1">
    <source>
        <dbReference type="Pfam" id="PF05239"/>
    </source>
</evidence>
<dbReference type="Pfam" id="PF05239">
    <property type="entry name" value="PRC"/>
    <property type="match status" value="1"/>
</dbReference>